<evidence type="ECO:0000313" key="1">
    <source>
        <dbReference type="EMBL" id="MDT2797092.1"/>
    </source>
</evidence>
<dbReference type="RefSeq" id="WP_311897780.1">
    <property type="nucleotide sequence ID" value="NZ_JARQBI010000016.1"/>
</dbReference>
<organism evidence="1 2">
    <name type="scientific">Enterococcus cecorum</name>
    <dbReference type="NCBI Taxonomy" id="44008"/>
    <lineage>
        <taxon>Bacteria</taxon>
        <taxon>Bacillati</taxon>
        <taxon>Bacillota</taxon>
        <taxon>Bacilli</taxon>
        <taxon>Lactobacillales</taxon>
        <taxon>Enterococcaceae</taxon>
        <taxon>Enterococcus</taxon>
    </lineage>
</organism>
<sequence>MQHSKYDIAKLQFELFCDKRGYEVMSFMVNYRNKEQFLGEYMDPESLESVTILISKNNKYYQLLGNKKYKEIEYVLKEEEKK</sequence>
<dbReference type="EMBL" id="JARQBI010000016">
    <property type="protein sequence ID" value="MDT2797092.1"/>
    <property type="molecule type" value="Genomic_DNA"/>
</dbReference>
<proteinExistence type="predicted"/>
<dbReference type="Proteomes" id="UP001255696">
    <property type="component" value="Unassembled WGS sequence"/>
</dbReference>
<evidence type="ECO:0000313" key="2">
    <source>
        <dbReference type="Proteomes" id="UP001255696"/>
    </source>
</evidence>
<protein>
    <submittedName>
        <fullName evidence="1">Uncharacterized protein</fullName>
    </submittedName>
</protein>
<name>A0AAW8TSN6_9ENTE</name>
<dbReference type="AlphaFoldDB" id="A0AAW8TSN6"/>
<reference evidence="1" key="1">
    <citation type="submission" date="2023-03" db="EMBL/GenBank/DDBJ databases">
        <authorList>
            <person name="Shen W."/>
            <person name="Cai J."/>
        </authorList>
    </citation>
    <scope>NUCLEOTIDE SEQUENCE</scope>
    <source>
        <strain evidence="1">B245-2</strain>
    </source>
</reference>
<comment type="caution">
    <text evidence="1">The sequence shown here is derived from an EMBL/GenBank/DDBJ whole genome shotgun (WGS) entry which is preliminary data.</text>
</comment>
<gene>
    <name evidence="1" type="ORF">P7H47_07540</name>
</gene>
<accession>A0AAW8TSN6</accession>